<dbReference type="GO" id="GO:0005509">
    <property type="term" value="F:calcium ion binding"/>
    <property type="evidence" value="ECO:0007669"/>
    <property type="project" value="InterPro"/>
</dbReference>
<dbReference type="InterPro" id="IPR011992">
    <property type="entry name" value="EF-hand-dom_pair"/>
</dbReference>
<dbReference type="AlphaFoldDB" id="A0A813IDV6"/>
<dbReference type="SUPFAM" id="SSF47473">
    <property type="entry name" value="EF-hand"/>
    <property type="match status" value="1"/>
</dbReference>
<dbReference type="InterPro" id="IPR018247">
    <property type="entry name" value="EF_Hand_1_Ca_BS"/>
</dbReference>
<comment type="caution">
    <text evidence="4">The sequence shown here is derived from an EMBL/GenBank/DDBJ whole genome shotgun (WGS) entry which is preliminary data.</text>
</comment>
<dbReference type="PROSITE" id="PS50222">
    <property type="entry name" value="EF_HAND_2"/>
    <property type="match status" value="1"/>
</dbReference>
<evidence type="ECO:0000313" key="5">
    <source>
        <dbReference type="Proteomes" id="UP000626109"/>
    </source>
</evidence>
<evidence type="ECO:0000256" key="2">
    <source>
        <dbReference type="SAM" id="MobiDB-lite"/>
    </source>
</evidence>
<accession>A0A813IDV6</accession>
<reference evidence="4" key="1">
    <citation type="submission" date="2021-02" db="EMBL/GenBank/DDBJ databases">
        <authorList>
            <person name="Dougan E. K."/>
            <person name="Rhodes N."/>
            <person name="Thang M."/>
            <person name="Chan C."/>
        </authorList>
    </citation>
    <scope>NUCLEOTIDE SEQUENCE</scope>
</reference>
<feature type="compositionally biased region" description="Low complexity" evidence="2">
    <location>
        <begin position="8"/>
        <end position="26"/>
    </location>
</feature>
<dbReference type="Proteomes" id="UP000626109">
    <property type="component" value="Unassembled WGS sequence"/>
</dbReference>
<feature type="region of interest" description="Disordered" evidence="2">
    <location>
        <begin position="47"/>
        <end position="77"/>
    </location>
</feature>
<evidence type="ECO:0000256" key="1">
    <source>
        <dbReference type="ARBA" id="ARBA00022837"/>
    </source>
</evidence>
<feature type="domain" description="EF-hand" evidence="3">
    <location>
        <begin position="96"/>
        <end position="131"/>
    </location>
</feature>
<protein>
    <recommendedName>
        <fullName evidence="3">EF-hand domain-containing protein</fullName>
    </recommendedName>
</protein>
<organism evidence="4 5">
    <name type="scientific">Polarella glacialis</name>
    <name type="common">Dinoflagellate</name>
    <dbReference type="NCBI Taxonomy" id="89957"/>
    <lineage>
        <taxon>Eukaryota</taxon>
        <taxon>Sar</taxon>
        <taxon>Alveolata</taxon>
        <taxon>Dinophyceae</taxon>
        <taxon>Suessiales</taxon>
        <taxon>Suessiaceae</taxon>
        <taxon>Polarella</taxon>
    </lineage>
</organism>
<name>A0A813IDV6_POLGL</name>
<sequence>MPPEPSRGYSQSASYAPPAPGSPNNSLLAHAQMMSQKIETTGAQAMMSMRTSQYGQQPAPGMAPQNASYPGAAAGSVPTYAPQPQYAQQAPAYAQQAASQVPFQFNQIDADGDGQISRQEFARAMAGQNQMAYSQAQQAYNPPRMGH</sequence>
<keyword evidence="1" id="KW-0106">Calcium</keyword>
<dbReference type="Pfam" id="PF13202">
    <property type="entry name" value="EF-hand_5"/>
    <property type="match status" value="1"/>
</dbReference>
<dbReference type="Gene3D" id="1.10.238.10">
    <property type="entry name" value="EF-hand"/>
    <property type="match status" value="1"/>
</dbReference>
<evidence type="ECO:0000313" key="4">
    <source>
        <dbReference type="EMBL" id="CAE8651003.1"/>
    </source>
</evidence>
<proteinExistence type="predicted"/>
<gene>
    <name evidence="4" type="ORF">PGLA2088_LOCUS8760</name>
</gene>
<dbReference type="InterPro" id="IPR002048">
    <property type="entry name" value="EF_hand_dom"/>
</dbReference>
<feature type="region of interest" description="Disordered" evidence="2">
    <location>
        <begin position="1"/>
        <end position="27"/>
    </location>
</feature>
<dbReference type="EMBL" id="CAJNNW010009500">
    <property type="protein sequence ID" value="CAE8651003.1"/>
    <property type="molecule type" value="Genomic_DNA"/>
</dbReference>
<feature type="compositionally biased region" description="Polar residues" evidence="2">
    <location>
        <begin position="47"/>
        <end position="56"/>
    </location>
</feature>
<dbReference type="PROSITE" id="PS00018">
    <property type="entry name" value="EF_HAND_1"/>
    <property type="match status" value="1"/>
</dbReference>
<evidence type="ECO:0000259" key="3">
    <source>
        <dbReference type="PROSITE" id="PS50222"/>
    </source>
</evidence>